<proteinExistence type="predicted"/>
<accession>A0A937W474</accession>
<dbReference type="InterPro" id="IPR050287">
    <property type="entry name" value="MTA/SAH_deaminase"/>
</dbReference>
<reference evidence="6" key="1">
    <citation type="submission" date="2019-03" db="EMBL/GenBank/DDBJ databases">
        <title>Lake Tanganyika Metagenome-Assembled Genomes (MAGs).</title>
        <authorList>
            <person name="Tran P."/>
        </authorList>
    </citation>
    <scope>NUCLEOTIDE SEQUENCE</scope>
    <source>
        <strain evidence="6">K_DeepCast_65m_m2_066</strain>
    </source>
</reference>
<feature type="domain" description="Aminodeoxyfutalosine deaminase/Imidazolonepropionase-like composite" evidence="5">
    <location>
        <begin position="24"/>
        <end position="48"/>
    </location>
</feature>
<dbReference type="Pfam" id="PF01979">
    <property type="entry name" value="Amidohydro_1"/>
    <property type="match status" value="1"/>
</dbReference>
<dbReference type="GO" id="GO:0046872">
    <property type="term" value="F:metal ion binding"/>
    <property type="evidence" value="ECO:0007669"/>
    <property type="project" value="UniProtKB-KW"/>
</dbReference>
<evidence type="ECO:0000313" key="7">
    <source>
        <dbReference type="Proteomes" id="UP000712673"/>
    </source>
</evidence>
<dbReference type="SUPFAM" id="SSF51556">
    <property type="entry name" value="Metallo-dependent hydrolases"/>
    <property type="match status" value="1"/>
</dbReference>
<evidence type="ECO:0000259" key="5">
    <source>
        <dbReference type="Pfam" id="PF22039"/>
    </source>
</evidence>
<evidence type="ECO:0000256" key="2">
    <source>
        <dbReference type="ARBA" id="ARBA00022801"/>
    </source>
</evidence>
<keyword evidence="1" id="KW-0479">Metal-binding</keyword>
<keyword evidence="3" id="KW-0862">Zinc</keyword>
<dbReference type="SUPFAM" id="SSF51338">
    <property type="entry name" value="Composite domain of metallo-dependent hydrolases"/>
    <property type="match status" value="1"/>
</dbReference>
<dbReference type="InterPro" id="IPR054418">
    <property type="entry name" value="MQNX/HUTI_composite_N"/>
</dbReference>
<comment type="caution">
    <text evidence="6">The sequence shown here is derived from an EMBL/GenBank/DDBJ whole genome shotgun (WGS) entry which is preliminary data.</text>
</comment>
<keyword evidence="2" id="KW-0378">Hydrolase</keyword>
<gene>
    <name evidence="6" type="ORF">FJZ47_19070</name>
</gene>
<dbReference type="InterPro" id="IPR011059">
    <property type="entry name" value="Metal-dep_hydrolase_composite"/>
</dbReference>
<evidence type="ECO:0000313" key="6">
    <source>
        <dbReference type="EMBL" id="MBM3225878.1"/>
    </source>
</evidence>
<dbReference type="InterPro" id="IPR032466">
    <property type="entry name" value="Metal_Hydrolase"/>
</dbReference>
<dbReference type="Gene3D" id="2.30.40.10">
    <property type="entry name" value="Urease, subunit C, domain 1"/>
    <property type="match status" value="1"/>
</dbReference>
<dbReference type="Gene3D" id="3.20.20.140">
    <property type="entry name" value="Metal-dependent hydrolases"/>
    <property type="match status" value="1"/>
</dbReference>
<dbReference type="PANTHER" id="PTHR43794">
    <property type="entry name" value="AMINOHYDROLASE SSNA-RELATED"/>
    <property type="match status" value="1"/>
</dbReference>
<evidence type="ECO:0000256" key="3">
    <source>
        <dbReference type="ARBA" id="ARBA00022833"/>
    </source>
</evidence>
<dbReference type="PANTHER" id="PTHR43794:SF11">
    <property type="entry name" value="AMIDOHYDROLASE-RELATED DOMAIN-CONTAINING PROTEIN"/>
    <property type="match status" value="1"/>
</dbReference>
<evidence type="ECO:0000256" key="1">
    <source>
        <dbReference type="ARBA" id="ARBA00022723"/>
    </source>
</evidence>
<evidence type="ECO:0000259" key="4">
    <source>
        <dbReference type="Pfam" id="PF01979"/>
    </source>
</evidence>
<dbReference type="AlphaFoldDB" id="A0A937W474"/>
<name>A0A937W474_UNCTE</name>
<feature type="domain" description="Amidohydrolase-related" evidence="4">
    <location>
        <begin position="58"/>
        <end position="413"/>
    </location>
</feature>
<dbReference type="InterPro" id="IPR006680">
    <property type="entry name" value="Amidohydro-rel"/>
</dbReference>
<dbReference type="Proteomes" id="UP000712673">
    <property type="component" value="Unassembled WGS sequence"/>
</dbReference>
<dbReference type="GO" id="GO:0016810">
    <property type="term" value="F:hydrolase activity, acting on carbon-nitrogen (but not peptide) bonds"/>
    <property type="evidence" value="ECO:0007669"/>
    <property type="project" value="InterPro"/>
</dbReference>
<dbReference type="EMBL" id="VGLS01000714">
    <property type="protein sequence ID" value="MBM3225878.1"/>
    <property type="molecule type" value="Genomic_DNA"/>
</dbReference>
<dbReference type="Pfam" id="PF22039">
    <property type="entry name" value="HUTI_composite_bact"/>
    <property type="match status" value="1"/>
</dbReference>
<sequence>MTTVFTHTTIVTADPGRTVLHDTALAVDGNTIAAIGATEDLRRAYPQADVYDGRGKALFPGLINCHAHLTATLNRGITEDFGFPPNLHLPVSAQSLLSAEELTVMALLGALESLKSGTTTLVENAQGIATYAAALAQTGLRWVWAESARDAVVPPDWRPGEDVQTFSAPLREAALQRLHDLFTTWHGAHDGLIAVFPAAALTEASSPELLRAIRAFAEQHDLGYTIHLAQSRLEVESMMRLRGVRPTFFLYAHDFLSPRLFAAHCRYVDAAEIALLGNTRTIVTHQAGMAARRAVIPPIPALRAAGCPIAMGTDNNSQDMLEVMRAGLLTERILRDDSTQPQPEDVLQETTRGGAYALCQPADIGSLEVGKKADLLVLNTQQAHLVPTLRIVSSWLHNGQAGDIEAVMVNGRFLMRDRRVLTMDETHIVQEAERIGRRAWNQLLARYPSAPFPTRVAPPLS</sequence>
<organism evidence="6 7">
    <name type="scientific">Tectimicrobiota bacterium</name>
    <dbReference type="NCBI Taxonomy" id="2528274"/>
    <lineage>
        <taxon>Bacteria</taxon>
        <taxon>Pseudomonadati</taxon>
        <taxon>Nitrospinota/Tectimicrobiota group</taxon>
        <taxon>Candidatus Tectimicrobiota</taxon>
    </lineage>
</organism>
<protein>
    <submittedName>
        <fullName evidence="6">Amidohydrolase family protein</fullName>
    </submittedName>
</protein>